<protein>
    <submittedName>
        <fullName evidence="1">Uncharacterized protein</fullName>
    </submittedName>
</protein>
<sequence length="206" mass="23952">MIIMFEIERGALNLKNFYEFYKNLLIIIQTHINTPFIIKNQQTILIELSNLLMNDVNLEGSYVENPLNVEWTDHWDEFEADTCHGATETDKIRKRRQPTLKRKARTSTYPKKQVYEVKVKPNEPKIDEPVFLPDIDDLESMDQEEHVVSTKKINMGLIFLCFLLTNTNFLGGITIFLLLSRLIVLPFIFVISDTASYKILVIVDLA</sequence>
<reference evidence="1" key="1">
    <citation type="submission" date="2002-08" db="EMBL/GenBank/DDBJ databases">
        <title>Characterization of a 9 kb BamHI restriction fragment of Choristoneura fumiferana granulovirus (ChfuGV) genome.</title>
        <authorList>
            <person name="Rashidan K.K."/>
            <person name="Nassoury N."/>
            <person name="Guertin C."/>
        </authorList>
    </citation>
    <scope>NUCLEOTIDE SEQUENCE</scope>
</reference>
<organismHost>
    <name type="scientific">Choristoneura fumiferana</name>
    <name type="common">Spruce budworm moth</name>
    <name type="synonym">Archips fumiferana</name>
    <dbReference type="NCBI Taxonomy" id="7141"/>
</organismHost>
<accession>Q8B588</accession>
<proteinExistence type="predicted"/>
<evidence type="ECO:0000313" key="1">
    <source>
        <dbReference type="EMBL" id="AAN77191.1"/>
    </source>
</evidence>
<dbReference type="EMBL" id="AF538602">
    <property type="protein sequence ID" value="AAN77191.1"/>
    <property type="molecule type" value="Genomic_DNA"/>
</dbReference>
<name>Q8B588_GVCF</name>
<organism evidence="1">
    <name type="scientific">Choristoneura fumiferana granulovirus</name>
    <name type="common">CfGV</name>
    <dbReference type="NCBI Taxonomy" id="56947"/>
    <lineage>
        <taxon>Viruses</taxon>
        <taxon>Viruses incertae sedis</taxon>
        <taxon>Naldaviricetes</taxon>
        <taxon>Lefavirales</taxon>
        <taxon>Baculoviridae</taxon>
        <taxon>Betabaculovirus</taxon>
        <taxon>Betabaculovirus chofumiferanae</taxon>
    </lineage>
</organism>